<keyword evidence="2" id="KW-1185">Reference proteome</keyword>
<accession>A0A016SXM4</accession>
<dbReference type="Proteomes" id="UP000024635">
    <property type="component" value="Unassembled WGS sequence"/>
</dbReference>
<protein>
    <submittedName>
        <fullName evidence="1">Uncharacterized protein</fullName>
    </submittedName>
</protein>
<evidence type="ECO:0000313" key="2">
    <source>
        <dbReference type="Proteomes" id="UP000024635"/>
    </source>
</evidence>
<organism evidence="1 2">
    <name type="scientific">Ancylostoma ceylanicum</name>
    <dbReference type="NCBI Taxonomy" id="53326"/>
    <lineage>
        <taxon>Eukaryota</taxon>
        <taxon>Metazoa</taxon>
        <taxon>Ecdysozoa</taxon>
        <taxon>Nematoda</taxon>
        <taxon>Chromadorea</taxon>
        <taxon>Rhabditida</taxon>
        <taxon>Rhabditina</taxon>
        <taxon>Rhabditomorpha</taxon>
        <taxon>Strongyloidea</taxon>
        <taxon>Ancylostomatidae</taxon>
        <taxon>Ancylostomatinae</taxon>
        <taxon>Ancylostoma</taxon>
    </lineage>
</organism>
<gene>
    <name evidence="1" type="primary">Acey_s0164.g3541</name>
    <name evidence="1" type="ORF">Y032_0164g3541</name>
</gene>
<comment type="caution">
    <text evidence="1">The sequence shown here is derived from an EMBL/GenBank/DDBJ whole genome shotgun (WGS) entry which is preliminary data.</text>
</comment>
<sequence>MAVKLKGAPICLEELSSLQSDIEAIPGSSDSVVRQVSAVLNQTLQSSAGLVANADSVLIPVSYMKTDIVETRSSMRHLTTPQLPKDCHLHYKNMVNQLVVPERSPFWWDILRLCFHYGLMIRCNTSILEVPSQPLQQRELPSRCNSDDQLSHCADFVPRYLVKVNSLL</sequence>
<name>A0A016SXM4_9BILA</name>
<dbReference type="AlphaFoldDB" id="A0A016SXM4"/>
<dbReference type="OrthoDB" id="10010998at2759"/>
<reference evidence="2" key="1">
    <citation type="journal article" date="2015" name="Nat. Genet.">
        <title>The genome and transcriptome of the zoonotic hookworm Ancylostoma ceylanicum identify infection-specific gene families.</title>
        <authorList>
            <person name="Schwarz E.M."/>
            <person name="Hu Y."/>
            <person name="Antoshechkin I."/>
            <person name="Miller M.M."/>
            <person name="Sternberg P.W."/>
            <person name="Aroian R.V."/>
        </authorList>
    </citation>
    <scope>NUCLEOTIDE SEQUENCE</scope>
    <source>
        <strain evidence="2">HY135</strain>
    </source>
</reference>
<dbReference type="EMBL" id="JARK01001500">
    <property type="protein sequence ID" value="EYB95059.1"/>
    <property type="molecule type" value="Genomic_DNA"/>
</dbReference>
<evidence type="ECO:0000313" key="1">
    <source>
        <dbReference type="EMBL" id="EYB95059.1"/>
    </source>
</evidence>
<proteinExistence type="predicted"/>